<evidence type="ECO:0000313" key="4">
    <source>
        <dbReference type="Proteomes" id="UP000077266"/>
    </source>
</evidence>
<accession>A0A165AU79</accession>
<protein>
    <submittedName>
        <fullName evidence="3">Uncharacterized protein</fullName>
    </submittedName>
</protein>
<keyword evidence="2" id="KW-0472">Membrane</keyword>
<gene>
    <name evidence="3" type="ORF">EXIGLDRAFT_471264</name>
</gene>
<dbReference type="EMBL" id="KV426624">
    <property type="protein sequence ID" value="KZV79417.1"/>
    <property type="molecule type" value="Genomic_DNA"/>
</dbReference>
<name>A0A165AU79_EXIGL</name>
<keyword evidence="4" id="KW-1185">Reference proteome</keyword>
<dbReference type="Proteomes" id="UP000077266">
    <property type="component" value="Unassembled WGS sequence"/>
</dbReference>
<keyword evidence="2" id="KW-0812">Transmembrane</keyword>
<keyword evidence="2" id="KW-1133">Transmembrane helix</keyword>
<organism evidence="3 4">
    <name type="scientific">Exidia glandulosa HHB12029</name>
    <dbReference type="NCBI Taxonomy" id="1314781"/>
    <lineage>
        <taxon>Eukaryota</taxon>
        <taxon>Fungi</taxon>
        <taxon>Dikarya</taxon>
        <taxon>Basidiomycota</taxon>
        <taxon>Agaricomycotina</taxon>
        <taxon>Agaricomycetes</taxon>
        <taxon>Auriculariales</taxon>
        <taxon>Exidiaceae</taxon>
        <taxon>Exidia</taxon>
    </lineage>
</organism>
<sequence length="188" mass="21249">MHCTIHSRQLARRREIPSPPCQRAGRFRSQESHPVCSSNAKYMHCRLNISAESSALVLTGIARGFGLLTMILIPSIKATIRYRALLKVSTGLINSRCARTRGPWMSALRDGRRRQCKVNSVPRGSATGPSSLVRRLRRPACQRGVLPYNTWNVPCADCGRRLHKSRRRYLVNSSPAIVVARLRRRHLD</sequence>
<feature type="region of interest" description="Disordered" evidence="1">
    <location>
        <begin position="1"/>
        <end position="28"/>
    </location>
</feature>
<feature type="transmembrane region" description="Helical" evidence="2">
    <location>
        <begin position="53"/>
        <end position="73"/>
    </location>
</feature>
<evidence type="ECO:0000313" key="3">
    <source>
        <dbReference type="EMBL" id="KZV79417.1"/>
    </source>
</evidence>
<dbReference type="AlphaFoldDB" id="A0A165AU79"/>
<reference evidence="3 4" key="1">
    <citation type="journal article" date="2016" name="Mol. Biol. Evol.">
        <title>Comparative Genomics of Early-Diverging Mushroom-Forming Fungi Provides Insights into the Origins of Lignocellulose Decay Capabilities.</title>
        <authorList>
            <person name="Nagy L.G."/>
            <person name="Riley R."/>
            <person name="Tritt A."/>
            <person name="Adam C."/>
            <person name="Daum C."/>
            <person name="Floudas D."/>
            <person name="Sun H."/>
            <person name="Yadav J.S."/>
            <person name="Pangilinan J."/>
            <person name="Larsson K.H."/>
            <person name="Matsuura K."/>
            <person name="Barry K."/>
            <person name="Labutti K."/>
            <person name="Kuo R."/>
            <person name="Ohm R.A."/>
            <person name="Bhattacharya S.S."/>
            <person name="Shirouzu T."/>
            <person name="Yoshinaga Y."/>
            <person name="Martin F.M."/>
            <person name="Grigoriev I.V."/>
            <person name="Hibbett D.S."/>
        </authorList>
    </citation>
    <scope>NUCLEOTIDE SEQUENCE [LARGE SCALE GENOMIC DNA]</scope>
    <source>
        <strain evidence="3 4">HHB12029</strain>
    </source>
</reference>
<evidence type="ECO:0000256" key="1">
    <source>
        <dbReference type="SAM" id="MobiDB-lite"/>
    </source>
</evidence>
<dbReference type="InParanoid" id="A0A165AU79"/>
<evidence type="ECO:0000256" key="2">
    <source>
        <dbReference type="SAM" id="Phobius"/>
    </source>
</evidence>
<proteinExistence type="predicted"/>